<evidence type="ECO:0000313" key="4">
    <source>
        <dbReference type="Proteomes" id="UP001501094"/>
    </source>
</evidence>
<evidence type="ECO:0008006" key="5">
    <source>
        <dbReference type="Google" id="ProtNLM"/>
    </source>
</evidence>
<keyword evidence="2" id="KW-1133">Transmembrane helix</keyword>
<protein>
    <recommendedName>
        <fullName evidence="5">RDD family protein</fullName>
    </recommendedName>
</protein>
<feature type="transmembrane region" description="Helical" evidence="2">
    <location>
        <begin position="172"/>
        <end position="194"/>
    </location>
</feature>
<dbReference type="Proteomes" id="UP001501094">
    <property type="component" value="Unassembled WGS sequence"/>
</dbReference>
<dbReference type="EMBL" id="BAAANL010000001">
    <property type="protein sequence ID" value="GAA1849253.1"/>
    <property type="molecule type" value="Genomic_DNA"/>
</dbReference>
<feature type="transmembrane region" description="Helical" evidence="2">
    <location>
        <begin position="396"/>
        <end position="415"/>
    </location>
</feature>
<keyword evidence="2" id="KW-0472">Membrane</keyword>
<feature type="region of interest" description="Disordered" evidence="1">
    <location>
        <begin position="428"/>
        <end position="447"/>
    </location>
</feature>
<reference evidence="3 4" key="1">
    <citation type="journal article" date="2019" name="Int. J. Syst. Evol. Microbiol.">
        <title>The Global Catalogue of Microorganisms (GCM) 10K type strain sequencing project: providing services to taxonomists for standard genome sequencing and annotation.</title>
        <authorList>
            <consortium name="The Broad Institute Genomics Platform"/>
            <consortium name="The Broad Institute Genome Sequencing Center for Infectious Disease"/>
            <person name="Wu L."/>
            <person name="Ma J."/>
        </authorList>
    </citation>
    <scope>NUCLEOTIDE SEQUENCE [LARGE SCALE GENOMIC DNA]</scope>
    <source>
        <strain evidence="3 4">JCM 14326</strain>
    </source>
</reference>
<evidence type="ECO:0000256" key="1">
    <source>
        <dbReference type="SAM" id="MobiDB-lite"/>
    </source>
</evidence>
<sequence length="447" mass="46872">MRILLTAGRLLAAHWPALLALGFLGVAVRGAAFWGAIEVSKWNGMVAQIVLLALPLGILLPVIVMLRVCYPSLPNLARSSHGGGAGWGKYAAPAPYTAGGLPASSYDEPVPVEAPRARLVDVALSLLVPFLTVYAVDGTMDADHARFRNDVTADEMFSTDMFTGDLDFSARIGLLTGTTLLLVVAGLIVLRWALGLLERRVHFLGISLLAVAVETFWSTQAAYDVEQLINSALVSIGDLALIDWSVGTYTAATEAGQGQVVAEAGSAAAEWVVTVAESLDEVIIAPLGWLAIGTVVLGRQLMAPPSTRHPVLDQMNMPGGLRAVLAAATQEVRNRFSALWQGLKMIRHGGVGTMMVFCLAYLVVMRAPLAVGWLVRAITGPVETGLWLYVISPWELAAGSAIGLALAGALIAAAVDTMAGRGLAVEGEHDGELSDGEGAIPGTLAAR</sequence>
<evidence type="ECO:0000256" key="2">
    <source>
        <dbReference type="SAM" id="Phobius"/>
    </source>
</evidence>
<feature type="transmembrane region" description="Helical" evidence="2">
    <location>
        <begin position="46"/>
        <end position="70"/>
    </location>
</feature>
<name>A0ABN2N341_9MICO</name>
<organism evidence="3 4">
    <name type="scientific">Myceligenerans crystallogenes</name>
    <dbReference type="NCBI Taxonomy" id="316335"/>
    <lineage>
        <taxon>Bacteria</taxon>
        <taxon>Bacillati</taxon>
        <taxon>Actinomycetota</taxon>
        <taxon>Actinomycetes</taxon>
        <taxon>Micrococcales</taxon>
        <taxon>Promicromonosporaceae</taxon>
        <taxon>Myceligenerans</taxon>
    </lineage>
</organism>
<proteinExistence type="predicted"/>
<evidence type="ECO:0000313" key="3">
    <source>
        <dbReference type="EMBL" id="GAA1849253.1"/>
    </source>
</evidence>
<gene>
    <name evidence="3" type="ORF">GCM10009751_01900</name>
</gene>
<keyword evidence="4" id="KW-1185">Reference proteome</keyword>
<comment type="caution">
    <text evidence="3">The sequence shown here is derived from an EMBL/GenBank/DDBJ whole genome shotgun (WGS) entry which is preliminary data.</text>
</comment>
<dbReference type="RefSeq" id="WP_344098794.1">
    <property type="nucleotide sequence ID" value="NZ_BAAANL010000001.1"/>
</dbReference>
<accession>A0ABN2N341</accession>
<keyword evidence="2" id="KW-0812">Transmembrane</keyword>